<gene>
    <name evidence="1" type="ORF">O1611_g5772</name>
</gene>
<sequence length="118" mass="12596">MATASSVPGPVQLSAISYQSSSRAENHVQARVFHPTLDTYKPFHSPGTSQLHPTGSRTDHLPPLISPPGLPPDLLPAAVISMQVKSGDRQSRLHDAILLCLEGAASVSESRERPIGRN</sequence>
<organism evidence="1 2">
    <name type="scientific">Lasiodiplodia mahajangana</name>
    <dbReference type="NCBI Taxonomy" id="1108764"/>
    <lineage>
        <taxon>Eukaryota</taxon>
        <taxon>Fungi</taxon>
        <taxon>Dikarya</taxon>
        <taxon>Ascomycota</taxon>
        <taxon>Pezizomycotina</taxon>
        <taxon>Dothideomycetes</taxon>
        <taxon>Dothideomycetes incertae sedis</taxon>
        <taxon>Botryosphaeriales</taxon>
        <taxon>Botryosphaeriaceae</taxon>
        <taxon>Lasiodiplodia</taxon>
    </lineage>
</organism>
<comment type="caution">
    <text evidence="1">The sequence shown here is derived from an EMBL/GenBank/DDBJ whole genome shotgun (WGS) entry which is preliminary data.</text>
</comment>
<dbReference type="Proteomes" id="UP001153332">
    <property type="component" value="Unassembled WGS sequence"/>
</dbReference>
<protein>
    <submittedName>
        <fullName evidence="1">Uncharacterized protein</fullName>
    </submittedName>
</protein>
<name>A0ACC2JK28_9PEZI</name>
<reference evidence="1" key="1">
    <citation type="submission" date="2022-12" db="EMBL/GenBank/DDBJ databases">
        <title>Genome Sequence of Lasiodiplodia mahajangana.</title>
        <authorList>
            <person name="Buettner E."/>
        </authorList>
    </citation>
    <scope>NUCLEOTIDE SEQUENCE</scope>
    <source>
        <strain evidence="1">VT137</strain>
    </source>
</reference>
<evidence type="ECO:0000313" key="1">
    <source>
        <dbReference type="EMBL" id="KAJ8127864.1"/>
    </source>
</evidence>
<proteinExistence type="predicted"/>
<accession>A0ACC2JK28</accession>
<evidence type="ECO:0000313" key="2">
    <source>
        <dbReference type="Proteomes" id="UP001153332"/>
    </source>
</evidence>
<dbReference type="EMBL" id="JAPUUL010001273">
    <property type="protein sequence ID" value="KAJ8127864.1"/>
    <property type="molecule type" value="Genomic_DNA"/>
</dbReference>
<keyword evidence="2" id="KW-1185">Reference proteome</keyword>